<evidence type="ECO:0000313" key="2">
    <source>
        <dbReference type="Proteomes" id="UP000474159"/>
    </source>
</evidence>
<sequence length="71" mass="8389">MSRKFLTPAQLSARWSNTISPRTLANWRSVGKGPRFTKIGGRVVYEESEIEKWEQERSVQSTWEYNKLQEE</sequence>
<dbReference type="AlphaFoldDB" id="A0A6L3SXY3"/>
<proteinExistence type="predicted"/>
<dbReference type="Proteomes" id="UP000474159">
    <property type="component" value="Unassembled WGS sequence"/>
</dbReference>
<dbReference type="InterPro" id="IPR009061">
    <property type="entry name" value="DNA-bd_dom_put_sf"/>
</dbReference>
<keyword evidence="2" id="KW-1185">Reference proteome</keyword>
<accession>A0A6L3SXY3</accession>
<gene>
    <name evidence="1" type="ORF">F6X53_14885</name>
</gene>
<comment type="caution">
    <text evidence="1">The sequence shown here is derived from an EMBL/GenBank/DDBJ whole genome shotgun (WGS) entry which is preliminary data.</text>
</comment>
<organism evidence="1 2">
    <name type="scientific">Methylobacterium soli</name>
    <dbReference type="NCBI Taxonomy" id="553447"/>
    <lineage>
        <taxon>Bacteria</taxon>
        <taxon>Pseudomonadati</taxon>
        <taxon>Pseudomonadota</taxon>
        <taxon>Alphaproteobacteria</taxon>
        <taxon>Hyphomicrobiales</taxon>
        <taxon>Methylobacteriaceae</taxon>
        <taxon>Methylobacterium</taxon>
    </lineage>
</organism>
<protein>
    <submittedName>
        <fullName evidence="1">Helix-turn-helix domain-containing protein</fullName>
    </submittedName>
</protein>
<reference evidence="1 2" key="1">
    <citation type="submission" date="2019-09" db="EMBL/GenBank/DDBJ databases">
        <title>YIM 48816 draft genome.</title>
        <authorList>
            <person name="Jiang L."/>
        </authorList>
    </citation>
    <scope>NUCLEOTIDE SEQUENCE [LARGE SCALE GENOMIC DNA]</scope>
    <source>
        <strain evidence="1 2">YIM 48816</strain>
    </source>
</reference>
<dbReference type="EMBL" id="VZZK01000014">
    <property type="protein sequence ID" value="KAB1078372.1"/>
    <property type="molecule type" value="Genomic_DNA"/>
</dbReference>
<dbReference type="OrthoDB" id="9806994at2"/>
<name>A0A6L3SXY3_9HYPH</name>
<evidence type="ECO:0000313" key="1">
    <source>
        <dbReference type="EMBL" id="KAB1078372.1"/>
    </source>
</evidence>
<dbReference type="RefSeq" id="WP_151000992.1">
    <property type="nucleotide sequence ID" value="NZ_BPQY01000541.1"/>
</dbReference>
<dbReference type="SUPFAM" id="SSF46955">
    <property type="entry name" value="Putative DNA-binding domain"/>
    <property type="match status" value="1"/>
</dbReference>